<dbReference type="RefSeq" id="XP_025347200.1">
    <property type="nucleotide sequence ID" value="XM_025489793.1"/>
</dbReference>
<protein>
    <submittedName>
        <fullName evidence="1">Uncharacterized protein</fullName>
    </submittedName>
</protein>
<keyword evidence="2" id="KW-1185">Reference proteome</keyword>
<organism evidence="1 2">
    <name type="scientific">Pseudomicrostroma glucosiphilum</name>
    <dbReference type="NCBI Taxonomy" id="1684307"/>
    <lineage>
        <taxon>Eukaryota</taxon>
        <taxon>Fungi</taxon>
        <taxon>Dikarya</taxon>
        <taxon>Basidiomycota</taxon>
        <taxon>Ustilaginomycotina</taxon>
        <taxon>Exobasidiomycetes</taxon>
        <taxon>Microstromatales</taxon>
        <taxon>Microstromatales incertae sedis</taxon>
        <taxon>Pseudomicrostroma</taxon>
    </lineage>
</organism>
<name>A0A316U4D5_9BASI</name>
<proteinExistence type="predicted"/>
<reference evidence="1 2" key="1">
    <citation type="journal article" date="2018" name="Mol. Biol. Evol.">
        <title>Broad Genomic Sampling Reveals a Smut Pathogenic Ancestry of the Fungal Clade Ustilaginomycotina.</title>
        <authorList>
            <person name="Kijpornyongpan T."/>
            <person name="Mondo S.J."/>
            <person name="Barry K."/>
            <person name="Sandor L."/>
            <person name="Lee J."/>
            <person name="Lipzen A."/>
            <person name="Pangilinan J."/>
            <person name="LaButti K."/>
            <person name="Hainaut M."/>
            <person name="Henrissat B."/>
            <person name="Grigoriev I.V."/>
            <person name="Spatafora J.W."/>
            <person name="Aime M.C."/>
        </authorList>
    </citation>
    <scope>NUCLEOTIDE SEQUENCE [LARGE SCALE GENOMIC DNA]</scope>
    <source>
        <strain evidence="1 2">MCA 4718</strain>
    </source>
</reference>
<dbReference type="EMBL" id="KZ819329">
    <property type="protein sequence ID" value="PWN20040.1"/>
    <property type="molecule type" value="Genomic_DNA"/>
</dbReference>
<accession>A0A316U4D5</accession>
<dbReference type="GeneID" id="37011527"/>
<gene>
    <name evidence="1" type="ORF">BCV69DRAFT_217167</name>
</gene>
<dbReference type="AlphaFoldDB" id="A0A316U4D5"/>
<dbReference type="Proteomes" id="UP000245942">
    <property type="component" value="Unassembled WGS sequence"/>
</dbReference>
<evidence type="ECO:0000313" key="2">
    <source>
        <dbReference type="Proteomes" id="UP000245942"/>
    </source>
</evidence>
<sequence>MRSSLPLPLPSPRFLHMLPSSIFSRYPSIPPFLHFLPLSCSLSPPLSVSCPRLPHRLISSHLVLLRIVAQHSMLHLFSSTSRFLHTQNLSLQCKALSSHLFCCTRLT</sequence>
<evidence type="ECO:0000313" key="1">
    <source>
        <dbReference type="EMBL" id="PWN20040.1"/>
    </source>
</evidence>